<sequence>MAPLATSRGPFAQHRLNRTVQLACQHAGLPQTNKPELIHVTMNALFKIPGDPVIVRIAPSATLLVDTERLVQVARWLEAVDFPAVRLLPEIPQPLLINETDHIVTFWLYLPQDGRPTPRAYELAGPLLQLHALPTLEFGLPQWEPIQEMRERLADSSILPPGDQAWLGDSVQELDEQLRDLTYLLPHRGGVIHGDAYIGNLLRGPHGEPVLCDLDSLCRGPAEWDLIPELVACIRYRRPIADYDLLCQLYGADMRTWSGWPVLRRLRELKVLTAVLPVLDSSPGLAEQVRLRLHGLREGAEAPWTPFRMNH</sequence>
<dbReference type="PATRIC" id="fig|698760.3.peg.5381"/>
<dbReference type="Gene3D" id="3.90.1200.10">
    <property type="match status" value="1"/>
</dbReference>
<dbReference type="SUPFAM" id="SSF56112">
    <property type="entry name" value="Protein kinase-like (PK-like)"/>
    <property type="match status" value="1"/>
</dbReference>
<proteinExistence type="predicted"/>
<gene>
    <name evidence="2" type="ORF">STRTUCAR8_01845</name>
</gene>
<evidence type="ECO:0000313" key="2">
    <source>
        <dbReference type="EMBL" id="ELP66229.1"/>
    </source>
</evidence>
<dbReference type="Proteomes" id="UP000010931">
    <property type="component" value="Unassembled WGS sequence"/>
</dbReference>
<dbReference type="EMBL" id="AEJB01000361">
    <property type="protein sequence ID" value="ELP66229.1"/>
    <property type="molecule type" value="Genomic_DNA"/>
</dbReference>
<reference evidence="2 3" key="1">
    <citation type="journal article" date="2011" name="Plasmid">
        <title>Streptomyces turgidiscabies Car8 contains a modular pathogenicity island that shares virulence genes with other actinobacterial plant pathogens.</title>
        <authorList>
            <person name="Huguet-Tapia J.C."/>
            <person name="Badger J.H."/>
            <person name="Loria R."/>
            <person name="Pettis G.S."/>
        </authorList>
    </citation>
    <scope>NUCLEOTIDE SEQUENCE [LARGE SCALE GENOMIC DNA]</scope>
    <source>
        <strain evidence="2 3">Car8</strain>
    </source>
</reference>
<dbReference type="GO" id="GO:0016740">
    <property type="term" value="F:transferase activity"/>
    <property type="evidence" value="ECO:0007669"/>
    <property type="project" value="UniProtKB-KW"/>
</dbReference>
<keyword evidence="3" id="KW-1185">Reference proteome</keyword>
<organism evidence="2 3">
    <name type="scientific">Streptomyces turgidiscabies (strain Car8)</name>
    <dbReference type="NCBI Taxonomy" id="698760"/>
    <lineage>
        <taxon>Bacteria</taxon>
        <taxon>Bacillati</taxon>
        <taxon>Actinomycetota</taxon>
        <taxon>Actinomycetes</taxon>
        <taxon>Kitasatosporales</taxon>
        <taxon>Streptomycetaceae</taxon>
        <taxon>Streptomyces</taxon>
    </lineage>
</organism>
<dbReference type="InterPro" id="IPR002575">
    <property type="entry name" value="Aminoglycoside_PTrfase"/>
</dbReference>
<comment type="caution">
    <text evidence="2">The sequence shown here is derived from an EMBL/GenBank/DDBJ whole genome shotgun (WGS) entry which is preliminary data.</text>
</comment>
<keyword evidence="2" id="KW-0808">Transferase</keyword>
<name>L7F529_STRT8</name>
<dbReference type="Pfam" id="PF01636">
    <property type="entry name" value="APH"/>
    <property type="match status" value="1"/>
</dbReference>
<dbReference type="InterPro" id="IPR011009">
    <property type="entry name" value="Kinase-like_dom_sf"/>
</dbReference>
<evidence type="ECO:0000259" key="1">
    <source>
        <dbReference type="Pfam" id="PF01636"/>
    </source>
</evidence>
<accession>L7F529</accession>
<evidence type="ECO:0000313" key="3">
    <source>
        <dbReference type="Proteomes" id="UP000010931"/>
    </source>
</evidence>
<dbReference type="STRING" id="85558.T45_09158"/>
<protein>
    <submittedName>
        <fullName evidence="2">Aminoglycoside phosphotransferase</fullName>
    </submittedName>
</protein>
<dbReference type="AlphaFoldDB" id="L7F529"/>
<feature type="domain" description="Aminoglycoside phosphotransferase" evidence="1">
    <location>
        <begin position="51"/>
        <end position="257"/>
    </location>
</feature>